<protein>
    <submittedName>
        <fullName evidence="1">Uncharacterized protein</fullName>
    </submittedName>
</protein>
<dbReference type="Proteomes" id="UP001163324">
    <property type="component" value="Chromosome 3"/>
</dbReference>
<keyword evidence="2" id="KW-1185">Reference proteome</keyword>
<dbReference type="EMBL" id="CM047942">
    <property type="protein sequence ID" value="KAI9902081.1"/>
    <property type="molecule type" value="Genomic_DNA"/>
</dbReference>
<accession>A0ACC0V6P4</accession>
<organism evidence="1 2">
    <name type="scientific">Trichothecium roseum</name>
    <dbReference type="NCBI Taxonomy" id="47278"/>
    <lineage>
        <taxon>Eukaryota</taxon>
        <taxon>Fungi</taxon>
        <taxon>Dikarya</taxon>
        <taxon>Ascomycota</taxon>
        <taxon>Pezizomycotina</taxon>
        <taxon>Sordariomycetes</taxon>
        <taxon>Hypocreomycetidae</taxon>
        <taxon>Hypocreales</taxon>
        <taxon>Hypocreales incertae sedis</taxon>
        <taxon>Trichothecium</taxon>
    </lineage>
</organism>
<sequence>MARGHAFHKSAPDWDQDSICCEAVHADEDIYYKGSDDEHYDSPVTRKNRYKAAAQRFLDGDAPLILSASLKGPFDASSGWKNPWQSRSGAHKSSANPSGPEQHNDSEPTAVQLPSPSSVTPTVQDTHPYMTDGELVIVSEWRQHVQPATPAKNEFWCPDSQAPSSAKKRRAKGSEWLKKGSNKRRRTREVKSPVANTPSLQRSRKASCDHRRQTYLQPSMTKSSSQKARSSLVKALGDIPDELSYDGTQTSSPIHKRSYHVPDLCDDGYGSSDELSQEKVEADLGAAATLSSPVSQKGRVPRMVGPFESSPLKLQLRTQDDEEKAAIETGPEKELEDDSASSSGLSSVGSAICNEVEMGEAGILLPLVQETVGNDAAAQESNDDLTWSGLSTQDDSMSHISESHPLEAEGVEGGTDQVNQTEDVGGDSAIALVQDKLQEAHGQADDDDTQEQAMEVDETPTKSADCLSHGDRACNTPAKVIFATIENSVEDIDGYDSDHVLHRPSRSLTVKAFRSTRRQRAASVPLTASPVAPSMPSIRGRFWRNRQKQIRDFPPLSDISSDARADVQELAQSALSLVIPNTSSVEVTAPDANACLDANEDEKMEQFQTVECQVRPSSPLSSLDEFDFAEVGSDVEERVREMAEPSSTPTEILNADSTDSLAESGSQGDATLAQSVEAGETETVVLATTESAVIPASQRDSWARSQGLQAPDTLLLRAADSQTPEDFIPSTPDDPMAESPSITNGVDNSYACQEPSTSIPTLLRPSTPKTQPPCRPLSYFMDSPPKFQHARQSVVNSRQGCPSRLSILKPQYFQPSGKHVTWATRLVQSEDGVTLGEFEMSQWEKRDGYEKPRATSPPPKAIQDLPTEENDNFSSHFQTIAKRREGGQQQILPYDSQSGQYSPAPMPASMVRADLSPTTDGVKQIDPNRGTAVAALRAKSPDVSQPDTQDLMDMTNDVFDDIENMMQMWDVDAELDAEREKTEMNRMDAGIGLGSSWML</sequence>
<evidence type="ECO:0000313" key="2">
    <source>
        <dbReference type="Proteomes" id="UP001163324"/>
    </source>
</evidence>
<name>A0ACC0V6P4_9HYPO</name>
<comment type="caution">
    <text evidence="1">The sequence shown here is derived from an EMBL/GenBank/DDBJ whole genome shotgun (WGS) entry which is preliminary data.</text>
</comment>
<gene>
    <name evidence="1" type="ORF">N3K66_003898</name>
</gene>
<proteinExistence type="predicted"/>
<evidence type="ECO:0000313" key="1">
    <source>
        <dbReference type="EMBL" id="KAI9902081.1"/>
    </source>
</evidence>
<reference evidence="1" key="1">
    <citation type="submission" date="2022-10" db="EMBL/GenBank/DDBJ databases">
        <title>Complete Genome of Trichothecium roseum strain YXFP-22015, a Plant Pathogen Isolated from Citrus.</title>
        <authorList>
            <person name="Wang Y."/>
            <person name="Zhu L."/>
        </authorList>
    </citation>
    <scope>NUCLEOTIDE SEQUENCE</scope>
    <source>
        <strain evidence="1">YXFP-22015</strain>
    </source>
</reference>